<evidence type="ECO:0000256" key="1">
    <source>
        <dbReference type="ARBA" id="ARBA00022473"/>
    </source>
</evidence>
<evidence type="ECO:0000256" key="2">
    <source>
        <dbReference type="ARBA" id="ARBA00022737"/>
    </source>
</evidence>
<dbReference type="InterPro" id="IPR036770">
    <property type="entry name" value="Ankyrin_rpt-contain_sf"/>
</dbReference>
<keyword evidence="5" id="KW-0812">Transmembrane</keyword>
<dbReference type="Proteomes" id="UP001164746">
    <property type="component" value="Chromosome 11"/>
</dbReference>
<keyword evidence="1" id="KW-0217">Developmental protein</keyword>
<dbReference type="InterPro" id="IPR051226">
    <property type="entry name" value="PP1_Regulatory_Subunit"/>
</dbReference>
<feature type="repeat" description="ANK" evidence="4">
    <location>
        <begin position="320"/>
        <end position="352"/>
    </location>
</feature>
<keyword evidence="7" id="KW-1185">Reference proteome</keyword>
<gene>
    <name evidence="6" type="ORF">MAR_001465</name>
</gene>
<evidence type="ECO:0000313" key="7">
    <source>
        <dbReference type="Proteomes" id="UP001164746"/>
    </source>
</evidence>
<dbReference type="PROSITE" id="PS50297">
    <property type="entry name" value="ANK_REP_REGION"/>
    <property type="match status" value="4"/>
</dbReference>
<dbReference type="SMART" id="SM00248">
    <property type="entry name" value="ANK"/>
    <property type="match status" value="4"/>
</dbReference>
<evidence type="ECO:0000256" key="3">
    <source>
        <dbReference type="ARBA" id="ARBA00038386"/>
    </source>
</evidence>
<evidence type="ECO:0000313" key="6">
    <source>
        <dbReference type="EMBL" id="WAR19627.1"/>
    </source>
</evidence>
<dbReference type="Pfam" id="PF12796">
    <property type="entry name" value="Ank_2"/>
    <property type="match status" value="2"/>
</dbReference>
<dbReference type="PANTHER" id="PTHR24179">
    <property type="entry name" value="PROTEIN PHOSPHATASE 1 REGULATORY SUBUNIT 12"/>
    <property type="match status" value="1"/>
</dbReference>
<feature type="repeat" description="ANK" evidence="4">
    <location>
        <begin position="121"/>
        <end position="153"/>
    </location>
</feature>
<accession>A0ABY7FBV3</accession>
<name>A0ABY7FBV3_MYAAR</name>
<dbReference type="PANTHER" id="PTHR24179:SF21">
    <property type="entry name" value="MYOSIN BINDING SUBUNIT, ISOFORM O"/>
    <property type="match status" value="1"/>
</dbReference>
<feature type="non-terminal residue" evidence="6">
    <location>
        <position position="1"/>
    </location>
</feature>
<organism evidence="6 7">
    <name type="scientific">Mya arenaria</name>
    <name type="common">Soft-shell clam</name>
    <dbReference type="NCBI Taxonomy" id="6604"/>
    <lineage>
        <taxon>Eukaryota</taxon>
        <taxon>Metazoa</taxon>
        <taxon>Spiralia</taxon>
        <taxon>Lophotrochozoa</taxon>
        <taxon>Mollusca</taxon>
        <taxon>Bivalvia</taxon>
        <taxon>Autobranchia</taxon>
        <taxon>Heteroconchia</taxon>
        <taxon>Euheterodonta</taxon>
        <taxon>Imparidentia</taxon>
        <taxon>Neoheterodontei</taxon>
        <taxon>Myida</taxon>
        <taxon>Myoidea</taxon>
        <taxon>Myidae</taxon>
        <taxon>Mya</taxon>
    </lineage>
</organism>
<sequence length="387" mass="44081">MTITSVTLMYANIVRNVAKMLDPDENEVVEQSNEDDAEDDITSQTLKKITFPVKSILNAVIQDGDAGELYEILNLRLSEININQTNHSGLTPLHYAVLTKNLDSIKMLITFGADVNAQDMYGFTPLHTAAALGYIHVTSMLILFGADVFSLTHYKELPIDLAKDMSVIRLLMYEMCNRFHRENRFRSLVFFYLKSTAILFLFKFLFMRISIHMEPYVKMLDPDENEVVEQSNENDAEDDITSQTLKKITFPVKSILNAVIQDGDAGELYELSNLRLSEININQTNHSGLTPLHYAVLTKNLDSIKMLITFGADVNAQDMYGFTPLHTAAAMGYIHVTSMLILFGADVFSLTHYKELPIDLAKDMSVIRLLMYEMCNRFHRENRFRSE</sequence>
<keyword evidence="4" id="KW-0040">ANK repeat</keyword>
<dbReference type="SUPFAM" id="SSF48403">
    <property type="entry name" value="Ankyrin repeat"/>
    <property type="match status" value="1"/>
</dbReference>
<comment type="similarity">
    <text evidence="3">Belongs to the NRARP family.</text>
</comment>
<evidence type="ECO:0000256" key="4">
    <source>
        <dbReference type="PROSITE-ProRule" id="PRU00023"/>
    </source>
</evidence>
<feature type="repeat" description="ANK" evidence="4">
    <location>
        <begin position="88"/>
        <end position="120"/>
    </location>
</feature>
<dbReference type="InterPro" id="IPR002110">
    <property type="entry name" value="Ankyrin_rpt"/>
</dbReference>
<keyword evidence="5" id="KW-1133">Transmembrane helix</keyword>
<evidence type="ECO:0000256" key="5">
    <source>
        <dbReference type="SAM" id="Phobius"/>
    </source>
</evidence>
<keyword evidence="5" id="KW-0472">Membrane</keyword>
<reference evidence="6" key="1">
    <citation type="submission" date="2022-11" db="EMBL/GenBank/DDBJ databases">
        <title>Centuries of genome instability and evolution in soft-shell clam transmissible cancer (bioRxiv).</title>
        <authorList>
            <person name="Hart S.F.M."/>
            <person name="Yonemitsu M.A."/>
            <person name="Giersch R.M."/>
            <person name="Beal B.F."/>
            <person name="Arriagada G."/>
            <person name="Davis B.W."/>
            <person name="Ostrander E.A."/>
            <person name="Goff S.P."/>
            <person name="Metzger M.J."/>
        </authorList>
    </citation>
    <scope>NUCLEOTIDE SEQUENCE</scope>
    <source>
        <strain evidence="6">MELC-2E11</strain>
        <tissue evidence="6">Siphon/mantle</tissue>
    </source>
</reference>
<dbReference type="PROSITE" id="PS50088">
    <property type="entry name" value="ANK_REPEAT"/>
    <property type="match status" value="4"/>
</dbReference>
<proteinExistence type="inferred from homology"/>
<keyword evidence="2" id="KW-0677">Repeat</keyword>
<dbReference type="PRINTS" id="PR01415">
    <property type="entry name" value="ANKYRIN"/>
</dbReference>
<feature type="transmembrane region" description="Helical" evidence="5">
    <location>
        <begin position="185"/>
        <end position="206"/>
    </location>
</feature>
<protein>
    <submittedName>
        <fullName evidence="6">ANR52-like protein</fullName>
    </submittedName>
</protein>
<feature type="repeat" description="ANK" evidence="4">
    <location>
        <begin position="287"/>
        <end position="319"/>
    </location>
</feature>
<dbReference type="EMBL" id="CP111022">
    <property type="protein sequence ID" value="WAR19627.1"/>
    <property type="molecule type" value="Genomic_DNA"/>
</dbReference>
<dbReference type="Gene3D" id="1.25.40.20">
    <property type="entry name" value="Ankyrin repeat-containing domain"/>
    <property type="match status" value="2"/>
</dbReference>